<sequence>MKKVSVVTVNFNQPAVTEELLSSIEKTNTYTNLEVIVVDNASKVNPVPDWITKYPGIIFIRSEINLGFAGGNNLGLKSATGDYIFMVNNDTEFTPGLVATLVNVLDSNDAVGMISPKINYFIDKQLIQYAGYTPMNYYTARNSCIGLKQKDEGQYDHITAPTAYCHGAAMMIRKEAIEKAGMMNENFFLYYEEVDWCEHIIRAGFKAWVCTEALIYHKESVSVGKKSKLKEYFMNRNRILFIRRNAPLFKKIFFYFYFLLLVVPRNLVSYIKDKQYDFIPMLLKAVWWNFTHSKNSSDLGYPIKTIA</sequence>
<keyword evidence="4" id="KW-0812">Transmembrane</keyword>
<reference evidence="6 7" key="1">
    <citation type="submission" date="2018-10" db="EMBL/GenBank/DDBJ databases">
        <title>Genome sequencing of Mucilaginibacter sp. HYN0043.</title>
        <authorList>
            <person name="Kim M."/>
            <person name="Yi H."/>
        </authorList>
    </citation>
    <scope>NUCLEOTIDE SEQUENCE [LARGE SCALE GENOMIC DNA]</scope>
    <source>
        <strain evidence="6 7">HYN0043</strain>
    </source>
</reference>
<evidence type="ECO:0000256" key="1">
    <source>
        <dbReference type="ARBA" id="ARBA00006739"/>
    </source>
</evidence>
<dbReference type="AlphaFoldDB" id="A0A494VNS0"/>
<keyword evidence="2" id="KW-0328">Glycosyltransferase</keyword>
<proteinExistence type="inferred from homology"/>
<feature type="domain" description="Glycosyltransferase 2-like" evidence="5">
    <location>
        <begin position="5"/>
        <end position="179"/>
    </location>
</feature>
<dbReference type="CDD" id="cd04186">
    <property type="entry name" value="GT_2_like_c"/>
    <property type="match status" value="1"/>
</dbReference>
<evidence type="ECO:0000259" key="5">
    <source>
        <dbReference type="Pfam" id="PF00535"/>
    </source>
</evidence>
<keyword evidence="4" id="KW-0472">Membrane</keyword>
<dbReference type="InterPro" id="IPR001173">
    <property type="entry name" value="Glyco_trans_2-like"/>
</dbReference>
<comment type="similarity">
    <text evidence="1">Belongs to the glycosyltransferase 2 family.</text>
</comment>
<name>A0A494VNS0_9SPHI</name>
<dbReference type="RefSeq" id="WP_119409469.1">
    <property type="nucleotide sequence ID" value="NZ_CP032869.1"/>
</dbReference>
<keyword evidence="3 6" id="KW-0808">Transferase</keyword>
<dbReference type="Gene3D" id="3.90.550.10">
    <property type="entry name" value="Spore Coat Polysaccharide Biosynthesis Protein SpsA, Chain A"/>
    <property type="match status" value="1"/>
</dbReference>
<dbReference type="OrthoDB" id="9771846at2"/>
<dbReference type="SUPFAM" id="SSF53448">
    <property type="entry name" value="Nucleotide-diphospho-sugar transferases"/>
    <property type="match status" value="1"/>
</dbReference>
<dbReference type="KEGG" id="muh:HYN43_011415"/>
<dbReference type="EMBL" id="CP032869">
    <property type="protein sequence ID" value="AYL95859.1"/>
    <property type="molecule type" value="Genomic_DNA"/>
</dbReference>
<dbReference type="InterPro" id="IPR029044">
    <property type="entry name" value="Nucleotide-diphossugar_trans"/>
</dbReference>
<dbReference type="Pfam" id="PF00535">
    <property type="entry name" value="Glycos_transf_2"/>
    <property type="match status" value="1"/>
</dbReference>
<protein>
    <submittedName>
        <fullName evidence="6">Glycosyltransferase</fullName>
    </submittedName>
</protein>
<evidence type="ECO:0000256" key="4">
    <source>
        <dbReference type="SAM" id="Phobius"/>
    </source>
</evidence>
<evidence type="ECO:0000256" key="2">
    <source>
        <dbReference type="ARBA" id="ARBA00022676"/>
    </source>
</evidence>
<dbReference type="PANTHER" id="PTHR43179:SF12">
    <property type="entry name" value="GALACTOFURANOSYLTRANSFERASE GLFT2"/>
    <property type="match status" value="1"/>
</dbReference>
<dbReference type="PANTHER" id="PTHR43179">
    <property type="entry name" value="RHAMNOSYLTRANSFERASE WBBL"/>
    <property type="match status" value="1"/>
</dbReference>
<feature type="transmembrane region" description="Helical" evidence="4">
    <location>
        <begin position="252"/>
        <end position="271"/>
    </location>
</feature>
<dbReference type="GO" id="GO:0016757">
    <property type="term" value="F:glycosyltransferase activity"/>
    <property type="evidence" value="ECO:0007669"/>
    <property type="project" value="UniProtKB-KW"/>
</dbReference>
<keyword evidence="7" id="KW-1185">Reference proteome</keyword>
<evidence type="ECO:0000256" key="3">
    <source>
        <dbReference type="ARBA" id="ARBA00022679"/>
    </source>
</evidence>
<gene>
    <name evidence="6" type="ORF">HYN43_011415</name>
</gene>
<evidence type="ECO:0000313" key="7">
    <source>
        <dbReference type="Proteomes" id="UP000270046"/>
    </source>
</evidence>
<dbReference type="Proteomes" id="UP000270046">
    <property type="component" value="Chromosome"/>
</dbReference>
<evidence type="ECO:0000313" key="6">
    <source>
        <dbReference type="EMBL" id="AYL95859.1"/>
    </source>
</evidence>
<organism evidence="6 7">
    <name type="scientific">Mucilaginibacter celer</name>
    <dbReference type="NCBI Taxonomy" id="2305508"/>
    <lineage>
        <taxon>Bacteria</taxon>
        <taxon>Pseudomonadati</taxon>
        <taxon>Bacteroidota</taxon>
        <taxon>Sphingobacteriia</taxon>
        <taxon>Sphingobacteriales</taxon>
        <taxon>Sphingobacteriaceae</taxon>
        <taxon>Mucilaginibacter</taxon>
    </lineage>
</organism>
<accession>A0A494VNS0</accession>
<keyword evidence="4" id="KW-1133">Transmembrane helix</keyword>